<dbReference type="Proteomes" id="UP000030759">
    <property type="component" value="Unassembled WGS sequence"/>
</dbReference>
<feature type="non-terminal residue" evidence="1">
    <location>
        <position position="54"/>
    </location>
</feature>
<evidence type="ECO:0000313" key="1">
    <source>
        <dbReference type="EMBL" id="ERE80558.1"/>
    </source>
</evidence>
<evidence type="ECO:0000313" key="2">
    <source>
        <dbReference type="Proteomes" id="UP000030759"/>
    </source>
</evidence>
<organism evidence="1 2">
    <name type="scientific">Cricetulus griseus</name>
    <name type="common">Chinese hamster</name>
    <name type="synonym">Cricetulus barabensis griseus</name>
    <dbReference type="NCBI Taxonomy" id="10029"/>
    <lineage>
        <taxon>Eukaryota</taxon>
        <taxon>Metazoa</taxon>
        <taxon>Chordata</taxon>
        <taxon>Craniata</taxon>
        <taxon>Vertebrata</taxon>
        <taxon>Euteleostomi</taxon>
        <taxon>Mammalia</taxon>
        <taxon>Eutheria</taxon>
        <taxon>Euarchontoglires</taxon>
        <taxon>Glires</taxon>
        <taxon>Rodentia</taxon>
        <taxon>Myomorpha</taxon>
        <taxon>Muroidea</taxon>
        <taxon>Cricetidae</taxon>
        <taxon>Cricetinae</taxon>
        <taxon>Cricetulus</taxon>
    </lineage>
</organism>
<feature type="non-terminal residue" evidence="1">
    <location>
        <position position="1"/>
    </location>
</feature>
<accession>A0A061IFN2</accession>
<keyword evidence="1" id="KW-0413">Isomerase</keyword>
<protein>
    <submittedName>
        <fullName evidence="1">Isopentenyl-diphosphate Delta-isomerase 2-like protein</fullName>
        <ecNumber evidence="1">5.3.3.2</ecNumber>
    </submittedName>
</protein>
<dbReference type="Gene3D" id="3.90.79.10">
    <property type="entry name" value="Nucleoside Triphosphate Pyrophosphohydrolase"/>
    <property type="match status" value="1"/>
</dbReference>
<dbReference type="AlphaFoldDB" id="A0A061IFN2"/>
<sequence length="54" mass="6379">VRSQLTDMSDITVDWVDEHQLQRLDQMLILVDENDKVIGADTKRNCHRNENIEK</sequence>
<proteinExistence type="predicted"/>
<dbReference type="EMBL" id="KE671111">
    <property type="protein sequence ID" value="ERE80558.1"/>
    <property type="molecule type" value="Genomic_DNA"/>
</dbReference>
<name>A0A061IFN2_CRIGR</name>
<gene>
    <name evidence="1" type="ORF">H671_3g8761</name>
</gene>
<dbReference type="GO" id="GO:0004452">
    <property type="term" value="F:isopentenyl-diphosphate delta-isomerase activity"/>
    <property type="evidence" value="ECO:0007669"/>
    <property type="project" value="UniProtKB-EC"/>
</dbReference>
<reference evidence="2" key="1">
    <citation type="journal article" date="2013" name="Nat. Biotechnol.">
        <title>Chinese hamster genome sequenced from sorted chromosomes.</title>
        <authorList>
            <person name="Brinkrolf K."/>
            <person name="Rupp O."/>
            <person name="Laux H."/>
            <person name="Kollin F."/>
            <person name="Ernst W."/>
            <person name="Linke B."/>
            <person name="Kofler R."/>
            <person name="Romand S."/>
            <person name="Hesse F."/>
            <person name="Budach W.E."/>
            <person name="Galosy S."/>
            <person name="Muller D."/>
            <person name="Noll T."/>
            <person name="Wienberg J."/>
            <person name="Jostock T."/>
            <person name="Leonard M."/>
            <person name="Grillari J."/>
            <person name="Tauch A."/>
            <person name="Goesmann A."/>
            <person name="Helk B."/>
            <person name="Mott J.E."/>
            <person name="Puhler A."/>
            <person name="Borth N."/>
        </authorList>
    </citation>
    <scope>NUCLEOTIDE SEQUENCE [LARGE SCALE GENOMIC DNA]</scope>
    <source>
        <strain evidence="2">17A/GY</strain>
    </source>
</reference>
<dbReference type="EC" id="5.3.3.2" evidence="1"/>